<keyword evidence="1" id="KW-1185">Reference proteome</keyword>
<gene>
    <name evidence="2" type="primary">LOC106159061</name>
</gene>
<reference evidence="2" key="1">
    <citation type="submission" date="2025-08" db="UniProtKB">
        <authorList>
            <consortium name="RefSeq"/>
        </authorList>
    </citation>
    <scope>IDENTIFICATION</scope>
    <source>
        <tissue evidence="2">Gonads</tissue>
    </source>
</reference>
<dbReference type="AlphaFoldDB" id="A0A1S3HXF5"/>
<dbReference type="GeneID" id="106159061"/>
<protein>
    <submittedName>
        <fullName evidence="2">Uncharacterized protein LOC106159061</fullName>
    </submittedName>
</protein>
<dbReference type="OrthoDB" id="10015792at2759"/>
<organism evidence="1 2">
    <name type="scientific">Lingula anatina</name>
    <name type="common">Brachiopod</name>
    <name type="synonym">Lingula unguis</name>
    <dbReference type="NCBI Taxonomy" id="7574"/>
    <lineage>
        <taxon>Eukaryota</taxon>
        <taxon>Metazoa</taxon>
        <taxon>Spiralia</taxon>
        <taxon>Lophotrochozoa</taxon>
        <taxon>Brachiopoda</taxon>
        <taxon>Linguliformea</taxon>
        <taxon>Lingulata</taxon>
        <taxon>Lingulida</taxon>
        <taxon>Linguloidea</taxon>
        <taxon>Lingulidae</taxon>
        <taxon>Lingula</taxon>
    </lineage>
</organism>
<dbReference type="RefSeq" id="XP_013390693.1">
    <property type="nucleotide sequence ID" value="XM_013535239.1"/>
</dbReference>
<evidence type="ECO:0000313" key="1">
    <source>
        <dbReference type="Proteomes" id="UP000085678"/>
    </source>
</evidence>
<accession>A0A1S3HXF5</accession>
<proteinExistence type="predicted"/>
<dbReference type="Proteomes" id="UP000085678">
    <property type="component" value="Unplaced"/>
</dbReference>
<dbReference type="KEGG" id="lak:106159061"/>
<name>A0A1S3HXF5_LINAN</name>
<sequence length="117" mass="13523">MLTTLLETFEARKTPTCVLAIVNLLVSRVGGELVKVKQLENIVTAFLKGDLNQDSWWNDVVIFLHYVCHNHILDSNLEKKVINKLEENHQYTDQCRQSDDTKKISKMYAIFDRSINA</sequence>
<evidence type="ECO:0000313" key="2">
    <source>
        <dbReference type="RefSeq" id="XP_013390693.1"/>
    </source>
</evidence>
<dbReference type="InParanoid" id="A0A1S3HXF5"/>